<proteinExistence type="predicted"/>
<evidence type="ECO:0000313" key="2">
    <source>
        <dbReference type="Proteomes" id="UP000028878"/>
    </source>
</evidence>
<sequence>MYCICSNRSFDDILSQQRADPLPLDEMITSYTSCTSGCGSCIKALLAEAEISGLDPIAVSKLSVQEA</sequence>
<keyword evidence="2" id="KW-1185">Reference proteome</keyword>
<name>A0A1L1PLS3_HYDIT</name>
<dbReference type="EMBL" id="CCAE010000052">
    <property type="protein sequence ID" value="CDN89754.1"/>
    <property type="molecule type" value="Genomic_DNA"/>
</dbReference>
<organism evidence="1 2">
    <name type="scientific">Hydrogenophaga intermedia</name>
    <dbReference type="NCBI Taxonomy" id="65786"/>
    <lineage>
        <taxon>Bacteria</taxon>
        <taxon>Pseudomonadati</taxon>
        <taxon>Pseudomonadota</taxon>
        <taxon>Betaproteobacteria</taxon>
        <taxon>Burkholderiales</taxon>
        <taxon>Comamonadaceae</taxon>
        <taxon>Hydrogenophaga</taxon>
    </lineage>
</organism>
<accession>A0A1L1PLS3</accession>
<gene>
    <name evidence="1" type="ORF">BN948_04194</name>
</gene>
<protein>
    <recommendedName>
        <fullName evidence="3">BFD-like [2Fe-2S]-binding domain-containing protein</fullName>
    </recommendedName>
</protein>
<reference evidence="2" key="1">
    <citation type="submission" date="2014-11" db="EMBL/GenBank/DDBJ databases">
        <title>Draft genome sequence of Hydrogenophaga intermedia S1.</title>
        <authorList>
            <person name="Gan H.M."/>
            <person name="Chew T.H."/>
            <person name="Stolz A."/>
        </authorList>
    </citation>
    <scope>NUCLEOTIDE SEQUENCE [LARGE SCALE GENOMIC DNA]</scope>
    <source>
        <strain evidence="2">S1</strain>
    </source>
</reference>
<dbReference type="Proteomes" id="UP000028878">
    <property type="component" value="Unassembled WGS sequence"/>
</dbReference>
<evidence type="ECO:0008006" key="3">
    <source>
        <dbReference type="Google" id="ProtNLM"/>
    </source>
</evidence>
<dbReference type="AlphaFoldDB" id="A0A1L1PLS3"/>
<evidence type="ECO:0000313" key="1">
    <source>
        <dbReference type="EMBL" id="CDN89754.1"/>
    </source>
</evidence>